<feature type="region of interest" description="Disordered" evidence="6">
    <location>
        <begin position="615"/>
        <end position="1032"/>
    </location>
</feature>
<sequence length="3143" mass="318256">MSSTTSLSSLSATSSTTLSSTSESSSTTLTSTSETSSGSSTTSLSSVTESSSTSESSTITLTSTSDTSSMSSTTSLSSSTVTSSTSESSSTTLTSTSATSSESSTTSRSTTTSLSSTTESSSTTVHTTSATSTSQTTSASSTTSLSSSTVTSTTSLSSTTASSSTSLTSTSQTSSATSTTTLSNTSLTITTSLSSTTGSSSTTLTSTSQTTSASSTTSLSSSTVTSTTSLSSTTGSSSTTLTSTSGTSSGSSTTSLSTLTATSSTTKSSSTTHTSSSETSSSSTTSSLSSTTATSTTTLTSTTGSSITESSSTTLTSTSETSSVSLTSTTESSTATLTSTSGTSSTSSTTSLSSSTGSSTTTLSSTTESSSTTLTTTSWTSTSSLTTTISSSTSTLSSTSETSSATSTTSLSSTTVTSSTTESSTTTLTSTSRTSSVTSTTSLSSTTGTSSTTESSSTSLSSTTGTSSTGTSTSPTSTSDTSSVTSTTSLSSTTGTSSTTESSTTTLTSTSRTSSLTSTTSLSSTTGTSSTTESSSTTLTSSSETSSVSTTTSSSSTTDTSSTTESSTATLTSTSVTSTVSTTTSLSTTTGTSSTTDSSTTTLTSTSVTSTVSTTTSLSTTTGTSSTTDSSTTTLTSSTGTSSSTTTTSLSSTTGTSSTTFSTTTSLSSTTGTSTMSIFSTTESSSTSMSTTSATSSVSTTTSLSSTTGTSSTSLSTTTESSSFTLSSTSETSSVSSTTSLSSTTVTSSTTVSHTTESISSTMSSSTSSTTSVSTTTGTSTMSERSTTTLTSTSETSSASSSTSLSSKTGSSSTTRSSTTTLTSASRTSTGSSTTSFSSTTRTSSTLSSMTGTSSTTVSHTTESISSTMSSSTSSTTSVSTTTGTSTMSESSTTTLTSTSETSSASSSTSLSSKTGSSSTTRSSTTTLTSASRTSTGSSTTSFSSTTRTSSTLSSMTGTSSTSKSSRTHSSSTSSTSSSETSSGTSTMSSTSGTGSSSTSVTSASGTTTTTLSSTTATSSTGTTSATLTRTTRSSTTLTITTWSSSTTLSSTTESSSTSTASSSVTASSGSSTSTATSVSDTTLSNTSTVSSTETLSSTTMSSTTSASNTTLSTTSETTSSSTSQTSTSTTTVQVVNTISGTMQLGALNPAAFVSDVVAATAVTDSIASLVGVAASQVSVSLSITRSITSSVQASYSITTFGGPGTTSELNSVIISALTASDVASVMQDLLTANLLSLGLDYDVTVESLSAPSVDSVTLTITLTTTTLTATETSMTITSRTTTTTSTTSSTLTTSTSSTTSTTSTSTYTTTSTTTSTSSTTSTTTTIGAVSLVVIPAELTPCNSLFVHAAMPDDTTTLTWSCVPDSSQLCANILSLIPAGAVVTTLQVSSALVSDAAASDVGLTFPLSVGLEAHGLNQHGDQSFGSTTFTFDVFSGDSMSLIKVPSITEYTLLDDYVRLGANVIFCDGALVSDSIEITWSWRRVVAGGDALWNAWTNGAGVGRTSLKMPVTELGAVADYEVTASIVGSEAGEVTFYVTVGDIPPPDAILSFPAKASRNCDFSLDASDSTDPGGSDLAFAWACSSDNSSGLAVSDAAASACSAAVANETASYVTLPGGSLETGAYLFTVTVSRADAESTAQGTVLVMNSNQPVVSFSQLAAEVSPQQPLTFSGAIVESVGCVAPSWKAWWLIAPDGTSATQLAASTATSLVELTVPSLSAAFGSYYALRLVLSNSEHTGFIEDTSSGVYVVDSTSFLIDEPPSGGSSVVFPSIGNATLTSFTFSSVNWLDDDLPLLHKFSRCLGAIGDGCDSWTTVSAYSQSQTMQNVLLSTPGTVTIKAEAKDTLGSVSAAVTEVEVIELTEDVSDSTLLAVVSSVSSFGDTFTTLAAVSAVADSSRGGNQEFTSSLLDTMLDSGALADPSREGIDASTNTLVSVVASGATVRPSLSNVHSNDTAEEVVMDVQVAAKAASLVADIAAAARGLSEGLEVGTATLLVNSVAILLNTATAEVADNGTASTGGGAVSDEQVAEQRGLSTQLQQAADAIGDAVVQGASAGETVTMNSSGLQLNVMKAESDVLATQGASVGGFTLPPMPGFAPGMRLLSGRRLTSGETVGLLNAKWHKNPFTYAGSTAPAPTSSTGVASDLSIATDGVRSFSIRLDDEEVTVSNLQDPIIIELPRHSNAERRRLLEQRKLSQGQVEATAEQVEECMYFNHTGEIWSTEGCSVVEVSGDTLLCACNHLSFFSSALGSISFLGDFVCPNVAILAPAGFVELGRGEWALQRAGLVLWALLAVHLAITLMACLSQGSWKTKPNFFMYSDDAKGYSKKTVLRKMMGAGQKHGRSRLTMLLVFLVHVVLRLKLDYDYDRLCEKSLFEMIRTLVFYKMMMTWVTASMGFSELDLRYLRHGNVVTRDQSSDSPGKRKVQVRASQTNDDDDNDGGATGEGPGKVQGADSREPSKNTSDSRQSSTRSAPSAAAGGDEAPEGPAGAEARPSGSKDSRASEGKRSLDALARPHRASARGSDNGLTNDFVAVLQAKSRALQRRRAANAVAPEADQPEGRAASSGGHVHGAAEEAVQFSREVMVIYRAVHPLYKLLLYSMTMPWVFQIVALVDAVFGSLMLSALFFGTSASPNIPECAGPDDLLGNLLRDMLVSLGSTAVGLAPVVLILSRRNRTMPRVSTEQELQKQLRLWLLKDVSTIVGGLLWFVFCLLYTMLFLANVSQRDADHWLLSLATRCLSTWLLVPLILTMLWVMLMRVFARVSGGHFIEDSISALLRAVNHDGGRAAPAALEGAAGHEGGARAAAEAPEGTSRPRPSLDEAAMAVDPPPRPPLLHEDARDRLADAGAASSLEGARTASQGVALPPVPPLGTLAESEVNFWAWVGHLRNQQAMAAGMPVAGQLPMLPSSPLSSSAVRARASALSPSGPRPASSDSAWRSHGEPMESQSVTTSVRALRGRQSLPQDTQLRELITAWRSPTALAVGLPPGDPPSPPFPLLASLGRTASPPPGRAPAGASPPRGPADDGPLSMRSAWLGAGLSVAAPPPRPREAPAPWAAGRGPPPLRPPAAWSMPPPPPGPPAQPAGASSSGQGLTGAGELQDLSPAEAACRLRQLQAPAASASAPPSPPGRQPMGALPGDVPSPG</sequence>
<proteinExistence type="predicted"/>
<dbReference type="SMART" id="SM00303">
    <property type="entry name" value="GPS"/>
    <property type="match status" value="1"/>
</dbReference>
<keyword evidence="2 7" id="KW-0812">Transmembrane</keyword>
<feature type="transmembrane region" description="Helical" evidence="7">
    <location>
        <begin position="2691"/>
        <end position="2718"/>
    </location>
</feature>
<feature type="region of interest" description="Disordered" evidence="6">
    <location>
        <begin position="2915"/>
        <end position="2964"/>
    </location>
</feature>
<evidence type="ECO:0000256" key="5">
    <source>
        <dbReference type="ARBA" id="ARBA00023157"/>
    </source>
</evidence>
<protein>
    <submittedName>
        <fullName evidence="10">Uncharacterized protein</fullName>
    </submittedName>
</protein>
<evidence type="ECO:0000313" key="11">
    <source>
        <dbReference type="Proteomes" id="UP001189429"/>
    </source>
</evidence>
<evidence type="ECO:0000256" key="3">
    <source>
        <dbReference type="ARBA" id="ARBA00022989"/>
    </source>
</evidence>
<feature type="region of interest" description="Disordered" evidence="6">
    <location>
        <begin position="192"/>
        <end position="376"/>
    </location>
</feature>
<accession>A0ABN9XL82</accession>
<feature type="compositionally biased region" description="Low complexity" evidence="6">
    <location>
        <begin position="2915"/>
        <end position="2925"/>
    </location>
</feature>
<organism evidence="10 11">
    <name type="scientific">Prorocentrum cordatum</name>
    <dbReference type="NCBI Taxonomy" id="2364126"/>
    <lineage>
        <taxon>Eukaryota</taxon>
        <taxon>Sar</taxon>
        <taxon>Alveolata</taxon>
        <taxon>Dinophyceae</taxon>
        <taxon>Prorocentrales</taxon>
        <taxon>Prorocentraceae</taxon>
        <taxon>Prorocentrum</taxon>
    </lineage>
</organism>
<feature type="transmembrane region" description="Helical" evidence="7">
    <location>
        <begin position="2341"/>
        <end position="2357"/>
    </location>
</feature>
<evidence type="ECO:0000256" key="4">
    <source>
        <dbReference type="ARBA" id="ARBA00023136"/>
    </source>
</evidence>
<keyword evidence="4 7" id="KW-0472">Membrane</keyword>
<dbReference type="EMBL" id="CAUYUJ010020809">
    <property type="protein sequence ID" value="CAK0900611.1"/>
    <property type="molecule type" value="Genomic_DNA"/>
</dbReference>
<feature type="compositionally biased region" description="Basic and acidic residues" evidence="6">
    <location>
        <begin position="2495"/>
        <end position="2508"/>
    </location>
</feature>
<evidence type="ECO:0000313" key="10">
    <source>
        <dbReference type="EMBL" id="CAK0900611.1"/>
    </source>
</evidence>
<feature type="domain" description="REJ" evidence="9">
    <location>
        <begin position="1"/>
        <end position="512"/>
    </location>
</feature>
<evidence type="ECO:0000256" key="2">
    <source>
        <dbReference type="ARBA" id="ARBA00022692"/>
    </source>
</evidence>
<dbReference type="InterPro" id="IPR014010">
    <property type="entry name" value="REJ_dom"/>
</dbReference>
<feature type="region of interest" description="Disordered" evidence="6">
    <location>
        <begin position="1"/>
        <end position="178"/>
    </location>
</feature>
<reference evidence="10" key="1">
    <citation type="submission" date="2023-10" db="EMBL/GenBank/DDBJ databases">
        <authorList>
            <person name="Chen Y."/>
            <person name="Shah S."/>
            <person name="Dougan E. K."/>
            <person name="Thang M."/>
            <person name="Chan C."/>
        </authorList>
    </citation>
    <scope>NUCLEOTIDE SEQUENCE [LARGE SCALE GENOMIC DNA]</scope>
</reference>
<feature type="region of interest" description="Disordered" evidence="6">
    <location>
        <begin position="2981"/>
        <end position="3143"/>
    </location>
</feature>
<keyword evidence="5" id="KW-1015">Disulfide bond</keyword>
<feature type="region of interest" description="Disordered" evidence="6">
    <location>
        <begin position="2544"/>
        <end position="2568"/>
    </location>
</feature>
<feature type="compositionally biased region" description="Polar residues" evidence="6">
    <location>
        <begin position="2459"/>
        <end position="2470"/>
    </location>
</feature>
<evidence type="ECO:0000256" key="1">
    <source>
        <dbReference type="ARBA" id="ARBA00004370"/>
    </source>
</evidence>
<dbReference type="PROSITE" id="PS51111">
    <property type="entry name" value="REJ"/>
    <property type="match status" value="1"/>
</dbReference>
<keyword evidence="11" id="KW-1185">Reference proteome</keyword>
<name>A0ABN9XL82_9DINO</name>
<feature type="region of interest" description="Disordered" evidence="6">
    <location>
        <begin position="2410"/>
        <end position="2525"/>
    </location>
</feature>
<evidence type="ECO:0000259" key="9">
    <source>
        <dbReference type="PROSITE" id="PS51111"/>
    </source>
</evidence>
<gene>
    <name evidence="10" type="ORF">PCOR1329_LOCUS77845</name>
</gene>
<dbReference type="InterPro" id="IPR000203">
    <property type="entry name" value="GPS"/>
</dbReference>
<feature type="compositionally biased region" description="Pro residues" evidence="6">
    <location>
        <begin position="2986"/>
        <end position="2995"/>
    </location>
</feature>
<dbReference type="Proteomes" id="UP001189429">
    <property type="component" value="Unassembled WGS sequence"/>
</dbReference>
<comment type="subcellular location">
    <subcellularLocation>
        <location evidence="1">Membrane</location>
    </subcellularLocation>
</comment>
<feature type="domain" description="GAIN-B" evidence="8">
    <location>
        <begin position="2056"/>
        <end position="2255"/>
    </location>
</feature>
<feature type="region of interest" description="Disordered" evidence="6">
    <location>
        <begin position="1048"/>
        <end position="1131"/>
    </location>
</feature>
<evidence type="ECO:0000256" key="7">
    <source>
        <dbReference type="SAM" id="Phobius"/>
    </source>
</evidence>
<keyword evidence="3 7" id="KW-1133">Transmembrane helix</keyword>
<feature type="region of interest" description="Disordered" evidence="6">
    <location>
        <begin position="1279"/>
        <end position="1320"/>
    </location>
</feature>
<feature type="transmembrane region" description="Helical" evidence="7">
    <location>
        <begin position="2285"/>
        <end position="2303"/>
    </location>
</feature>
<feature type="transmembrane region" description="Helical" evidence="7">
    <location>
        <begin position="2738"/>
        <end position="2760"/>
    </location>
</feature>
<feature type="region of interest" description="Disordered" evidence="6">
    <location>
        <begin position="2797"/>
        <end position="2836"/>
    </location>
</feature>
<dbReference type="InterPro" id="IPR057244">
    <property type="entry name" value="GAIN_B"/>
</dbReference>
<evidence type="ECO:0000256" key="6">
    <source>
        <dbReference type="SAM" id="MobiDB-lite"/>
    </source>
</evidence>
<feature type="compositionally biased region" description="Low complexity" evidence="6">
    <location>
        <begin position="2471"/>
        <end position="2494"/>
    </location>
</feature>
<feature type="transmembrane region" description="Helical" evidence="7">
    <location>
        <begin position="2651"/>
        <end position="2670"/>
    </location>
</feature>
<feature type="compositionally biased region" description="Pro residues" evidence="6">
    <location>
        <begin position="3059"/>
        <end position="3081"/>
    </location>
</feature>
<feature type="transmembrane region" description="Helical" evidence="7">
    <location>
        <begin position="2604"/>
        <end position="2626"/>
    </location>
</feature>
<feature type="region of interest" description="Disordered" evidence="6">
    <location>
        <begin position="389"/>
        <end position="603"/>
    </location>
</feature>
<evidence type="ECO:0000259" key="8">
    <source>
        <dbReference type="PROSITE" id="PS50221"/>
    </source>
</evidence>
<comment type="caution">
    <text evidence="10">The sequence shown here is derived from an EMBL/GenBank/DDBJ whole genome shotgun (WGS) entry which is preliminary data.</text>
</comment>
<feature type="compositionally biased region" description="Low complexity" evidence="6">
    <location>
        <begin position="2801"/>
        <end position="2810"/>
    </location>
</feature>
<dbReference type="PROSITE" id="PS50221">
    <property type="entry name" value="GAIN_B"/>
    <property type="match status" value="1"/>
</dbReference>